<sequence length="43" mass="4195">MEKFLQGYLLNRLTPMMDADGGAAGDPGGEPDGGGSGGGKPDG</sequence>
<dbReference type="Proteomes" id="UP000070366">
    <property type="component" value="Unassembled WGS sequence"/>
</dbReference>
<feature type="non-terminal residue" evidence="2">
    <location>
        <position position="43"/>
    </location>
</feature>
<proteinExistence type="predicted"/>
<feature type="compositionally biased region" description="Gly residues" evidence="1">
    <location>
        <begin position="22"/>
        <end position="43"/>
    </location>
</feature>
<keyword evidence="3" id="KW-1185">Reference proteome</keyword>
<dbReference type="STRING" id="626937.HMPREF3293_00138"/>
<evidence type="ECO:0000313" key="2">
    <source>
        <dbReference type="EMBL" id="KXK66995.1"/>
    </source>
</evidence>
<dbReference type="AlphaFoldDB" id="A0A136Q8I1"/>
<gene>
    <name evidence="2" type="ORF">HMPREF3293_00138</name>
</gene>
<dbReference type="EMBL" id="LSZW01000011">
    <property type="protein sequence ID" value="KXK66995.1"/>
    <property type="molecule type" value="Genomic_DNA"/>
</dbReference>
<reference evidence="2 3" key="1">
    <citation type="submission" date="2016-02" db="EMBL/GenBank/DDBJ databases">
        <authorList>
            <person name="Wen L."/>
            <person name="He K."/>
            <person name="Yang H."/>
        </authorList>
    </citation>
    <scope>NUCLEOTIDE SEQUENCE [LARGE SCALE GENOMIC DNA]</scope>
    <source>
        <strain evidence="2 3">DSM 22607</strain>
    </source>
</reference>
<evidence type="ECO:0000256" key="1">
    <source>
        <dbReference type="SAM" id="MobiDB-lite"/>
    </source>
</evidence>
<organism evidence="2 3">
    <name type="scientific">Christensenella minuta</name>
    <dbReference type="NCBI Taxonomy" id="626937"/>
    <lineage>
        <taxon>Bacteria</taxon>
        <taxon>Bacillati</taxon>
        <taxon>Bacillota</taxon>
        <taxon>Clostridia</taxon>
        <taxon>Christensenellales</taxon>
        <taxon>Christensenellaceae</taxon>
        <taxon>Christensenella</taxon>
    </lineage>
</organism>
<evidence type="ECO:0000313" key="3">
    <source>
        <dbReference type="Proteomes" id="UP000070366"/>
    </source>
</evidence>
<name>A0A136Q8I1_9FIRM</name>
<protein>
    <submittedName>
        <fullName evidence="2">Uncharacterized protein</fullName>
    </submittedName>
</protein>
<accession>A0A136Q8I1</accession>
<comment type="caution">
    <text evidence="2">The sequence shown here is derived from an EMBL/GenBank/DDBJ whole genome shotgun (WGS) entry which is preliminary data.</text>
</comment>
<feature type="region of interest" description="Disordered" evidence="1">
    <location>
        <begin position="16"/>
        <end position="43"/>
    </location>
</feature>